<dbReference type="EMBL" id="CADEAL010000813">
    <property type="protein sequence ID" value="CAB1425534.1"/>
    <property type="molecule type" value="Genomic_DNA"/>
</dbReference>
<dbReference type="AlphaFoldDB" id="A0A9N7U8D3"/>
<name>A0A9N7U8D3_PLEPL</name>
<sequence>MTSNSQEERPFSDFIELTNQQGQTRCVPNLPPCNVTFIILLPPCSTTRRPIAASFTRQITQRETNSVMEEIRRKKERETAGAVSGCDRAWPFADAKGTFSGGSHGEALC</sequence>
<protein>
    <submittedName>
        <fullName evidence="1">Uncharacterized protein</fullName>
    </submittedName>
</protein>
<gene>
    <name evidence="1" type="ORF">PLEPLA_LOCUS13464</name>
</gene>
<keyword evidence="2" id="KW-1185">Reference proteome</keyword>
<organism evidence="1 2">
    <name type="scientific">Pleuronectes platessa</name>
    <name type="common">European plaice</name>
    <dbReference type="NCBI Taxonomy" id="8262"/>
    <lineage>
        <taxon>Eukaryota</taxon>
        <taxon>Metazoa</taxon>
        <taxon>Chordata</taxon>
        <taxon>Craniata</taxon>
        <taxon>Vertebrata</taxon>
        <taxon>Euteleostomi</taxon>
        <taxon>Actinopterygii</taxon>
        <taxon>Neopterygii</taxon>
        <taxon>Teleostei</taxon>
        <taxon>Neoteleostei</taxon>
        <taxon>Acanthomorphata</taxon>
        <taxon>Carangaria</taxon>
        <taxon>Pleuronectiformes</taxon>
        <taxon>Pleuronectoidei</taxon>
        <taxon>Pleuronectidae</taxon>
        <taxon>Pleuronectes</taxon>
    </lineage>
</organism>
<reference evidence="1" key="1">
    <citation type="submission" date="2020-03" db="EMBL/GenBank/DDBJ databases">
        <authorList>
            <person name="Weist P."/>
        </authorList>
    </citation>
    <scope>NUCLEOTIDE SEQUENCE</scope>
</reference>
<comment type="caution">
    <text evidence="1">The sequence shown here is derived from an EMBL/GenBank/DDBJ whole genome shotgun (WGS) entry which is preliminary data.</text>
</comment>
<evidence type="ECO:0000313" key="1">
    <source>
        <dbReference type="EMBL" id="CAB1425534.1"/>
    </source>
</evidence>
<evidence type="ECO:0000313" key="2">
    <source>
        <dbReference type="Proteomes" id="UP001153269"/>
    </source>
</evidence>
<dbReference type="Proteomes" id="UP001153269">
    <property type="component" value="Unassembled WGS sequence"/>
</dbReference>
<accession>A0A9N7U8D3</accession>
<proteinExistence type="predicted"/>